<dbReference type="Pfam" id="PF03009">
    <property type="entry name" value="GDPD"/>
    <property type="match status" value="1"/>
</dbReference>
<dbReference type="PANTHER" id="PTHR46211:SF13">
    <property type="entry name" value="GLYCEROPHOSPHODIESTER PHOSPHODIESTERASE 1-RELATED"/>
    <property type="match status" value="1"/>
</dbReference>
<dbReference type="AlphaFoldDB" id="A0A6J7I9R8"/>
<dbReference type="InterPro" id="IPR017946">
    <property type="entry name" value="PLC-like_Pdiesterase_TIM-brl"/>
</dbReference>
<gene>
    <name evidence="2" type="ORF">UFOPK3610_01771</name>
</gene>
<sequence>MASGPLVIAHRGASQEFPEHSIAAYRRAIDLGADGVECDVRLTRDGHLVLLHDSTIERTSNGSGAIADMTLEELEQFDFDRIPGSPVERVAPRDTKRRWVDGAQEESQRVPTLRALLQLLLDCSRPMSISIETKHPHRFSVQLEAATFALLGRMKFPLERVRIMSFSARGLARAHAISPNVPLVYLEEFLPVRRLDGRLPAHATIAGTGLALIREHPELVDNVHARGGLVHVWTVDTRADLDFCLSLSVDAVISNRPGEMLAYLGRTAAR</sequence>
<protein>
    <submittedName>
        <fullName evidence="2">Unannotated protein</fullName>
    </submittedName>
</protein>
<dbReference type="EMBL" id="CAFBMR010000111">
    <property type="protein sequence ID" value="CAB4927813.1"/>
    <property type="molecule type" value="Genomic_DNA"/>
</dbReference>
<evidence type="ECO:0000259" key="1">
    <source>
        <dbReference type="PROSITE" id="PS51704"/>
    </source>
</evidence>
<dbReference type="Gene3D" id="3.20.20.190">
    <property type="entry name" value="Phosphatidylinositol (PI) phosphodiesterase"/>
    <property type="match status" value="1"/>
</dbReference>
<proteinExistence type="predicted"/>
<dbReference type="PANTHER" id="PTHR46211">
    <property type="entry name" value="GLYCEROPHOSPHORYL DIESTER PHOSPHODIESTERASE"/>
    <property type="match status" value="1"/>
</dbReference>
<accession>A0A6J7I9R8</accession>
<dbReference type="GO" id="GO:0008081">
    <property type="term" value="F:phosphoric diester hydrolase activity"/>
    <property type="evidence" value="ECO:0007669"/>
    <property type="project" value="InterPro"/>
</dbReference>
<dbReference type="SUPFAM" id="SSF51695">
    <property type="entry name" value="PLC-like phosphodiesterases"/>
    <property type="match status" value="1"/>
</dbReference>
<name>A0A6J7I9R8_9ZZZZ</name>
<dbReference type="InterPro" id="IPR030395">
    <property type="entry name" value="GP_PDE_dom"/>
</dbReference>
<dbReference type="GO" id="GO:0006629">
    <property type="term" value="P:lipid metabolic process"/>
    <property type="evidence" value="ECO:0007669"/>
    <property type="project" value="InterPro"/>
</dbReference>
<dbReference type="PROSITE" id="PS51704">
    <property type="entry name" value="GP_PDE"/>
    <property type="match status" value="1"/>
</dbReference>
<feature type="domain" description="GP-PDE" evidence="1">
    <location>
        <begin position="5"/>
        <end position="264"/>
    </location>
</feature>
<reference evidence="2" key="1">
    <citation type="submission" date="2020-05" db="EMBL/GenBank/DDBJ databases">
        <authorList>
            <person name="Chiriac C."/>
            <person name="Salcher M."/>
            <person name="Ghai R."/>
            <person name="Kavagutti S V."/>
        </authorList>
    </citation>
    <scope>NUCLEOTIDE SEQUENCE</scope>
</reference>
<evidence type="ECO:0000313" key="2">
    <source>
        <dbReference type="EMBL" id="CAB4927813.1"/>
    </source>
</evidence>
<organism evidence="2">
    <name type="scientific">freshwater metagenome</name>
    <dbReference type="NCBI Taxonomy" id="449393"/>
    <lineage>
        <taxon>unclassified sequences</taxon>
        <taxon>metagenomes</taxon>
        <taxon>ecological metagenomes</taxon>
    </lineage>
</organism>